<feature type="domain" description="C2H2-type" evidence="6">
    <location>
        <begin position="319"/>
        <end position="343"/>
    </location>
</feature>
<accession>A0AAU9UMN5</accession>
<evidence type="ECO:0000256" key="5">
    <source>
        <dbReference type="PROSITE-ProRule" id="PRU00042"/>
    </source>
</evidence>
<proteinExistence type="predicted"/>
<dbReference type="Gene3D" id="3.40.1800.20">
    <property type="match status" value="1"/>
</dbReference>
<feature type="domain" description="C2H2-type" evidence="6">
    <location>
        <begin position="291"/>
        <end position="318"/>
    </location>
</feature>
<keyword evidence="1" id="KW-0479">Metal-binding</keyword>
<evidence type="ECO:0000313" key="7">
    <source>
        <dbReference type="EMBL" id="CAH2100660.1"/>
    </source>
</evidence>
<keyword evidence="4" id="KW-0862">Zinc</keyword>
<dbReference type="PROSITE" id="PS00028">
    <property type="entry name" value="ZINC_FINGER_C2H2_1"/>
    <property type="match status" value="3"/>
</dbReference>
<comment type="caution">
    <text evidence="7">The sequence shown here is derived from an EMBL/GenBank/DDBJ whole genome shotgun (WGS) entry which is preliminary data.</text>
</comment>
<dbReference type="InterPro" id="IPR013087">
    <property type="entry name" value="Znf_C2H2_type"/>
</dbReference>
<protein>
    <recommendedName>
        <fullName evidence="6">C2H2-type domain-containing protein</fullName>
    </recommendedName>
</protein>
<sequence>MDLLWSKERLQKIFSKDSIPLTTAHASGDARASVRCCRLCGRDANLRCFCDTYVWEGIEERYDQLLHDCFGVRVLPTDSMICDQCVRQLRNTQRFRALVQAAFANPPSEFSTNQSQMGIGEGFARPKNKHKPKSNVELLKKMTRTTISNPQRKRKLNEHKSSLNSNVQVRRMNIACTMCNQRYPMLVPFEGWKKFVCSRCKKSREPRRTICRKCNMNVPASMMREHLEIHTKADLKTKNRLSNLMKNPSQIRKNESFIKPKFQCSQCTNKYTIAQNLAKHISSVHKNSVHCLCTICGKDMKSKELLERHMRMHTGQPIYRCDVCMRIFKGKRLFQTHYLTHGK</sequence>
<keyword evidence="3 5" id="KW-0863">Zinc-finger</keyword>
<dbReference type="Gene3D" id="3.30.160.60">
    <property type="entry name" value="Classic Zinc Finger"/>
    <property type="match status" value="1"/>
</dbReference>
<keyword evidence="2" id="KW-0677">Repeat</keyword>
<evidence type="ECO:0000259" key="6">
    <source>
        <dbReference type="PROSITE" id="PS50157"/>
    </source>
</evidence>
<dbReference type="InterPro" id="IPR036236">
    <property type="entry name" value="Znf_C2H2_sf"/>
</dbReference>
<dbReference type="EMBL" id="CAKOGL010000023">
    <property type="protein sequence ID" value="CAH2100660.1"/>
    <property type="molecule type" value="Genomic_DNA"/>
</dbReference>
<dbReference type="SMART" id="SM00355">
    <property type="entry name" value="ZnF_C2H2"/>
    <property type="match status" value="4"/>
</dbReference>
<evidence type="ECO:0000256" key="3">
    <source>
        <dbReference type="ARBA" id="ARBA00022771"/>
    </source>
</evidence>
<evidence type="ECO:0000256" key="4">
    <source>
        <dbReference type="ARBA" id="ARBA00022833"/>
    </source>
</evidence>
<gene>
    <name evidence="7" type="ORF">EEDITHA_LOCUS15495</name>
</gene>
<dbReference type="PANTHER" id="PTHR24379:SF121">
    <property type="entry name" value="C2H2-TYPE DOMAIN-CONTAINING PROTEIN"/>
    <property type="match status" value="1"/>
</dbReference>
<dbReference type="Pfam" id="PF07776">
    <property type="entry name" value="zf-AD"/>
    <property type="match status" value="1"/>
</dbReference>
<evidence type="ECO:0000256" key="1">
    <source>
        <dbReference type="ARBA" id="ARBA00022723"/>
    </source>
</evidence>
<keyword evidence="8" id="KW-1185">Reference proteome</keyword>
<dbReference type="GO" id="GO:0005634">
    <property type="term" value="C:nucleus"/>
    <property type="evidence" value="ECO:0007669"/>
    <property type="project" value="InterPro"/>
</dbReference>
<dbReference type="PANTHER" id="PTHR24379">
    <property type="entry name" value="KRAB AND ZINC FINGER DOMAIN-CONTAINING"/>
    <property type="match status" value="1"/>
</dbReference>
<name>A0AAU9UMN5_EUPED</name>
<evidence type="ECO:0000256" key="2">
    <source>
        <dbReference type="ARBA" id="ARBA00022737"/>
    </source>
</evidence>
<dbReference type="PROSITE" id="PS50157">
    <property type="entry name" value="ZINC_FINGER_C2H2_2"/>
    <property type="match status" value="3"/>
</dbReference>
<feature type="domain" description="C2H2-type" evidence="6">
    <location>
        <begin position="262"/>
        <end position="290"/>
    </location>
</feature>
<dbReference type="Proteomes" id="UP001153954">
    <property type="component" value="Unassembled WGS sequence"/>
</dbReference>
<organism evidence="7 8">
    <name type="scientific">Euphydryas editha</name>
    <name type="common">Edith's checkerspot</name>
    <dbReference type="NCBI Taxonomy" id="104508"/>
    <lineage>
        <taxon>Eukaryota</taxon>
        <taxon>Metazoa</taxon>
        <taxon>Ecdysozoa</taxon>
        <taxon>Arthropoda</taxon>
        <taxon>Hexapoda</taxon>
        <taxon>Insecta</taxon>
        <taxon>Pterygota</taxon>
        <taxon>Neoptera</taxon>
        <taxon>Endopterygota</taxon>
        <taxon>Lepidoptera</taxon>
        <taxon>Glossata</taxon>
        <taxon>Ditrysia</taxon>
        <taxon>Papilionoidea</taxon>
        <taxon>Nymphalidae</taxon>
        <taxon>Nymphalinae</taxon>
        <taxon>Euphydryas</taxon>
    </lineage>
</organism>
<dbReference type="GO" id="GO:0008270">
    <property type="term" value="F:zinc ion binding"/>
    <property type="evidence" value="ECO:0007669"/>
    <property type="project" value="UniProtKB-KW"/>
</dbReference>
<evidence type="ECO:0000313" key="8">
    <source>
        <dbReference type="Proteomes" id="UP001153954"/>
    </source>
</evidence>
<dbReference type="SUPFAM" id="SSF57667">
    <property type="entry name" value="beta-beta-alpha zinc fingers"/>
    <property type="match status" value="1"/>
</dbReference>
<dbReference type="InterPro" id="IPR012934">
    <property type="entry name" value="Znf_AD"/>
</dbReference>
<dbReference type="AlphaFoldDB" id="A0AAU9UMN5"/>
<reference evidence="7" key="1">
    <citation type="submission" date="2022-03" db="EMBL/GenBank/DDBJ databases">
        <authorList>
            <person name="Tunstrom K."/>
        </authorList>
    </citation>
    <scope>NUCLEOTIDE SEQUENCE</scope>
</reference>